<keyword evidence="2 4" id="KW-0863">Zinc-finger</keyword>
<reference evidence="8" key="2">
    <citation type="journal article" date="2024" name="Plant">
        <title>Genomic evolution and insights into agronomic trait innovations of Sesamum species.</title>
        <authorList>
            <person name="Miao H."/>
            <person name="Wang L."/>
            <person name="Qu L."/>
            <person name="Liu H."/>
            <person name="Sun Y."/>
            <person name="Le M."/>
            <person name="Wang Q."/>
            <person name="Wei S."/>
            <person name="Zheng Y."/>
            <person name="Lin W."/>
            <person name="Duan Y."/>
            <person name="Cao H."/>
            <person name="Xiong S."/>
            <person name="Wang X."/>
            <person name="Wei L."/>
            <person name="Li C."/>
            <person name="Ma Q."/>
            <person name="Ju M."/>
            <person name="Zhao R."/>
            <person name="Li G."/>
            <person name="Mu C."/>
            <person name="Tian Q."/>
            <person name="Mei H."/>
            <person name="Zhang T."/>
            <person name="Gao T."/>
            <person name="Zhang H."/>
        </authorList>
    </citation>
    <scope>NUCLEOTIDE SEQUENCE</scope>
    <source>
        <strain evidence="8">G02</strain>
    </source>
</reference>
<evidence type="ECO:0000256" key="2">
    <source>
        <dbReference type="ARBA" id="ARBA00022771"/>
    </source>
</evidence>
<evidence type="ECO:0000256" key="5">
    <source>
        <dbReference type="SAM" id="MobiDB-lite"/>
    </source>
</evidence>
<dbReference type="InterPro" id="IPR010666">
    <property type="entry name" value="Znf_GRF"/>
</dbReference>
<dbReference type="PANTHER" id="PTHR33248">
    <property type="entry name" value="ZINC ION-BINDING PROTEIN"/>
    <property type="match status" value="1"/>
</dbReference>
<evidence type="ECO:0000256" key="6">
    <source>
        <dbReference type="SAM" id="Phobius"/>
    </source>
</evidence>
<proteinExistence type="predicted"/>
<keyword evidence="1" id="KW-0479">Metal-binding</keyword>
<dbReference type="Pfam" id="PF06839">
    <property type="entry name" value="Zn_ribbon_GRF"/>
    <property type="match status" value="1"/>
</dbReference>
<evidence type="ECO:0000256" key="4">
    <source>
        <dbReference type="PROSITE-ProRule" id="PRU01343"/>
    </source>
</evidence>
<dbReference type="AlphaFoldDB" id="A0AAW2QHN8"/>
<keyword evidence="6" id="KW-0472">Membrane</keyword>
<organism evidence="8">
    <name type="scientific">Sesamum radiatum</name>
    <name type="common">Black benniseed</name>
    <dbReference type="NCBI Taxonomy" id="300843"/>
    <lineage>
        <taxon>Eukaryota</taxon>
        <taxon>Viridiplantae</taxon>
        <taxon>Streptophyta</taxon>
        <taxon>Embryophyta</taxon>
        <taxon>Tracheophyta</taxon>
        <taxon>Spermatophyta</taxon>
        <taxon>Magnoliopsida</taxon>
        <taxon>eudicotyledons</taxon>
        <taxon>Gunneridae</taxon>
        <taxon>Pentapetalae</taxon>
        <taxon>asterids</taxon>
        <taxon>lamiids</taxon>
        <taxon>Lamiales</taxon>
        <taxon>Pedaliaceae</taxon>
        <taxon>Sesamum</taxon>
    </lineage>
</organism>
<feature type="transmembrane region" description="Helical" evidence="6">
    <location>
        <begin position="116"/>
        <end position="136"/>
    </location>
</feature>
<evidence type="ECO:0000256" key="1">
    <source>
        <dbReference type="ARBA" id="ARBA00022723"/>
    </source>
</evidence>
<dbReference type="PROSITE" id="PS51999">
    <property type="entry name" value="ZF_GRF"/>
    <property type="match status" value="1"/>
</dbReference>
<comment type="caution">
    <text evidence="8">The sequence shown here is derived from an EMBL/GenBank/DDBJ whole genome shotgun (WGS) entry which is preliminary data.</text>
</comment>
<accession>A0AAW2QHN8</accession>
<name>A0AAW2QHN8_SESRA</name>
<protein>
    <recommendedName>
        <fullName evidence="7">GRF-type domain-containing protein</fullName>
    </recommendedName>
</protein>
<feature type="region of interest" description="Disordered" evidence="5">
    <location>
        <begin position="1"/>
        <end position="25"/>
    </location>
</feature>
<keyword evidence="6" id="KW-1133">Transmembrane helix</keyword>
<feature type="compositionally biased region" description="Low complexity" evidence="5">
    <location>
        <begin position="7"/>
        <end position="19"/>
    </location>
</feature>
<evidence type="ECO:0000313" key="8">
    <source>
        <dbReference type="EMBL" id="KAL0367372.1"/>
    </source>
</evidence>
<sequence length="153" mass="17390">MDKDRSSYSTSTYSDGSSTYKRRPYSSTESRSVELCICGNPQVTKTAWTNSNPGRRFRGCSGLNGGYCNTFEWVDPPMCPRRVVLIPGLLKKINGYEKKLVQAEAVRANLEFKEKMWRICVIILFFFICLTMLGSFGKLLTHKMPPNLQLGKE</sequence>
<gene>
    <name evidence="8" type="ORF">Sradi_3627300</name>
</gene>
<reference evidence="8" key="1">
    <citation type="submission" date="2020-06" db="EMBL/GenBank/DDBJ databases">
        <authorList>
            <person name="Li T."/>
            <person name="Hu X."/>
            <person name="Zhang T."/>
            <person name="Song X."/>
            <person name="Zhang H."/>
            <person name="Dai N."/>
            <person name="Sheng W."/>
            <person name="Hou X."/>
            <person name="Wei L."/>
        </authorList>
    </citation>
    <scope>NUCLEOTIDE SEQUENCE</scope>
    <source>
        <strain evidence="8">G02</strain>
        <tissue evidence="8">Leaf</tissue>
    </source>
</reference>
<keyword evidence="6" id="KW-0812">Transmembrane</keyword>
<dbReference type="EMBL" id="JACGWJ010000015">
    <property type="protein sequence ID" value="KAL0367372.1"/>
    <property type="molecule type" value="Genomic_DNA"/>
</dbReference>
<evidence type="ECO:0000256" key="3">
    <source>
        <dbReference type="ARBA" id="ARBA00022833"/>
    </source>
</evidence>
<evidence type="ECO:0000259" key="7">
    <source>
        <dbReference type="PROSITE" id="PS51999"/>
    </source>
</evidence>
<keyword evidence="3" id="KW-0862">Zinc</keyword>
<feature type="domain" description="GRF-type" evidence="7">
    <location>
        <begin position="36"/>
        <end position="77"/>
    </location>
</feature>
<dbReference type="GO" id="GO:0008270">
    <property type="term" value="F:zinc ion binding"/>
    <property type="evidence" value="ECO:0007669"/>
    <property type="project" value="UniProtKB-KW"/>
</dbReference>